<comment type="cofactor">
    <cofactor evidence="1">
        <name>thiamine diphosphate</name>
        <dbReference type="ChEBI" id="CHEBI:58937"/>
    </cofactor>
</comment>
<dbReference type="PANTHER" id="PTHR43257">
    <property type="entry name" value="PYRUVATE DEHYDROGENASE E1 COMPONENT BETA SUBUNIT"/>
    <property type="match status" value="1"/>
</dbReference>
<sequence length="305" mass="32535">MRKTTYQRAAREAIREALLLDERVFVMGEDVSSSTGLLGEFGPDRIRDTPPSASSFVAAGIGSAVGGMRPIVEVSAADAGLPTLDQILTNAATLRHMSGGQLTVPLVIRMVSGRNWLAHDIGGWYAHVPGLRVVAPATLEDARGMLWTALEDPDPVLLVEHSSLHDTRGELPEDTRPTDIERAIVRRAGSDVTLVGYGATLPVTLIAAEELGQRGVAADVVDLRCLLPLDEHTILESVGRTRRLVVVDEGRRGGGLSAEIAAGVAERAFYTLEAPIERVYAKRTDTGTRLPAPAEVVEAALRSVG</sequence>
<name>A0A5N0UUD0_9PSEU</name>
<gene>
    <name evidence="5" type="ORF">FPZ12_037385</name>
</gene>
<dbReference type="SUPFAM" id="SSF52518">
    <property type="entry name" value="Thiamin diphosphate-binding fold (THDP-binding)"/>
    <property type="match status" value="1"/>
</dbReference>
<comment type="caution">
    <text evidence="5">The sequence shown here is derived from an EMBL/GenBank/DDBJ whole genome shotgun (WGS) entry which is preliminary data.</text>
</comment>
<accession>A0A5N0UUD0</accession>
<evidence type="ECO:0000313" key="6">
    <source>
        <dbReference type="Proteomes" id="UP000319769"/>
    </source>
</evidence>
<dbReference type="InterPro" id="IPR033248">
    <property type="entry name" value="Transketolase_C"/>
</dbReference>
<protein>
    <submittedName>
        <fullName evidence="5">Alpha-ketoacid dehydrogenase subunit beta</fullName>
    </submittedName>
</protein>
<dbReference type="Pfam" id="PF02780">
    <property type="entry name" value="Transketolase_C"/>
    <property type="match status" value="1"/>
</dbReference>
<dbReference type="AlphaFoldDB" id="A0A5N0UUD0"/>
<evidence type="ECO:0000256" key="2">
    <source>
        <dbReference type="ARBA" id="ARBA00023002"/>
    </source>
</evidence>
<dbReference type="Pfam" id="PF02779">
    <property type="entry name" value="Transket_pyr"/>
    <property type="match status" value="1"/>
</dbReference>
<evidence type="ECO:0000259" key="4">
    <source>
        <dbReference type="SMART" id="SM00861"/>
    </source>
</evidence>
<evidence type="ECO:0000256" key="3">
    <source>
        <dbReference type="ARBA" id="ARBA00023052"/>
    </source>
</evidence>
<organism evidence="5 6">
    <name type="scientific">Amycolatopsis acidicola</name>
    <dbReference type="NCBI Taxonomy" id="2596893"/>
    <lineage>
        <taxon>Bacteria</taxon>
        <taxon>Bacillati</taxon>
        <taxon>Actinomycetota</taxon>
        <taxon>Actinomycetes</taxon>
        <taxon>Pseudonocardiales</taxon>
        <taxon>Pseudonocardiaceae</taxon>
        <taxon>Amycolatopsis</taxon>
    </lineage>
</organism>
<dbReference type="Gene3D" id="3.40.50.920">
    <property type="match status" value="1"/>
</dbReference>
<dbReference type="GO" id="GO:0016491">
    <property type="term" value="F:oxidoreductase activity"/>
    <property type="evidence" value="ECO:0007669"/>
    <property type="project" value="UniProtKB-KW"/>
</dbReference>
<evidence type="ECO:0000256" key="1">
    <source>
        <dbReference type="ARBA" id="ARBA00001964"/>
    </source>
</evidence>
<keyword evidence="2" id="KW-0560">Oxidoreductase</keyword>
<dbReference type="InterPro" id="IPR029061">
    <property type="entry name" value="THDP-binding"/>
</dbReference>
<evidence type="ECO:0000313" key="5">
    <source>
        <dbReference type="EMBL" id="KAA9152164.1"/>
    </source>
</evidence>
<dbReference type="Proteomes" id="UP000319769">
    <property type="component" value="Unassembled WGS sequence"/>
</dbReference>
<proteinExistence type="predicted"/>
<dbReference type="PANTHER" id="PTHR43257:SF2">
    <property type="entry name" value="PYRUVATE DEHYDROGENASE E1 COMPONENT SUBUNIT BETA"/>
    <property type="match status" value="1"/>
</dbReference>
<dbReference type="Gene3D" id="3.40.50.970">
    <property type="match status" value="1"/>
</dbReference>
<keyword evidence="3" id="KW-0786">Thiamine pyrophosphate</keyword>
<dbReference type="OrthoDB" id="9766715at2"/>
<dbReference type="GO" id="GO:0000287">
    <property type="term" value="F:magnesium ion binding"/>
    <property type="evidence" value="ECO:0007669"/>
    <property type="project" value="UniProtKB-ARBA"/>
</dbReference>
<dbReference type="EMBL" id="VMNW02000091">
    <property type="protein sequence ID" value="KAA9152164.1"/>
    <property type="molecule type" value="Genomic_DNA"/>
</dbReference>
<keyword evidence="6" id="KW-1185">Reference proteome</keyword>
<dbReference type="SMART" id="SM00861">
    <property type="entry name" value="Transket_pyr"/>
    <property type="match status" value="1"/>
</dbReference>
<reference evidence="5" key="1">
    <citation type="submission" date="2019-09" db="EMBL/GenBank/DDBJ databases">
        <authorList>
            <person name="Teo W.F.A."/>
            <person name="Duangmal K."/>
        </authorList>
    </citation>
    <scope>NUCLEOTIDE SEQUENCE [LARGE SCALE GENOMIC DNA]</scope>
    <source>
        <strain evidence="5">K81G1</strain>
    </source>
</reference>
<dbReference type="SUPFAM" id="SSF52922">
    <property type="entry name" value="TK C-terminal domain-like"/>
    <property type="match status" value="1"/>
</dbReference>
<feature type="domain" description="Transketolase-like pyrimidine-binding" evidence="4">
    <location>
        <begin position="4"/>
        <end position="167"/>
    </location>
</feature>
<dbReference type="InterPro" id="IPR009014">
    <property type="entry name" value="Transketo_C/PFOR_II"/>
</dbReference>
<dbReference type="InterPro" id="IPR005475">
    <property type="entry name" value="Transketolase-like_Pyr-bd"/>
</dbReference>
<dbReference type="RefSeq" id="WP_150980688.1">
    <property type="nucleotide sequence ID" value="NZ_VMNW02000091.1"/>
</dbReference>